<feature type="region of interest" description="Disordered" evidence="1">
    <location>
        <begin position="1"/>
        <end position="24"/>
    </location>
</feature>
<sequence>MKGLKVEESDGNRPDSNSDSNITSVIREPLSAPATQIRNCRLVCARAVKEGEAAIRRRRALNRVDRELEKGNYKAAVSLKAAEGSPRRPPPWLRRRFPEVGRNSELKLTGEIEISSVQLVVDAIIRSIKFSLEFQMKEEEEDEETEVSAQDFGNEMDVGSYDSIHEDHLMCIQGLAGMEFIAVLITLMVGRELGNKIVSLI</sequence>
<organism evidence="2 3">
    <name type="scientific">Castilleja foliolosa</name>
    <dbReference type="NCBI Taxonomy" id="1961234"/>
    <lineage>
        <taxon>Eukaryota</taxon>
        <taxon>Viridiplantae</taxon>
        <taxon>Streptophyta</taxon>
        <taxon>Embryophyta</taxon>
        <taxon>Tracheophyta</taxon>
        <taxon>Spermatophyta</taxon>
        <taxon>Magnoliopsida</taxon>
        <taxon>eudicotyledons</taxon>
        <taxon>Gunneridae</taxon>
        <taxon>Pentapetalae</taxon>
        <taxon>asterids</taxon>
        <taxon>lamiids</taxon>
        <taxon>Lamiales</taxon>
        <taxon>Orobanchaceae</taxon>
        <taxon>Pedicularideae</taxon>
        <taxon>Castillejinae</taxon>
        <taxon>Castilleja</taxon>
    </lineage>
</organism>
<feature type="compositionally biased region" description="Basic and acidic residues" evidence="1">
    <location>
        <begin position="1"/>
        <end position="13"/>
    </location>
</feature>
<feature type="compositionally biased region" description="Polar residues" evidence="1">
    <location>
        <begin position="14"/>
        <end position="24"/>
    </location>
</feature>
<keyword evidence="3" id="KW-1185">Reference proteome</keyword>
<dbReference type="Proteomes" id="UP001632038">
    <property type="component" value="Unassembled WGS sequence"/>
</dbReference>
<evidence type="ECO:0000313" key="3">
    <source>
        <dbReference type="Proteomes" id="UP001632038"/>
    </source>
</evidence>
<protein>
    <submittedName>
        <fullName evidence="2">Uncharacterized protein</fullName>
    </submittedName>
</protein>
<evidence type="ECO:0000256" key="1">
    <source>
        <dbReference type="SAM" id="MobiDB-lite"/>
    </source>
</evidence>
<name>A0ABD3CMN7_9LAMI</name>
<dbReference type="EMBL" id="JAVIJP010000032">
    <property type="protein sequence ID" value="KAL3630794.1"/>
    <property type="molecule type" value="Genomic_DNA"/>
</dbReference>
<dbReference type="AlphaFoldDB" id="A0ABD3CMN7"/>
<comment type="caution">
    <text evidence="2">The sequence shown here is derived from an EMBL/GenBank/DDBJ whole genome shotgun (WGS) entry which is preliminary data.</text>
</comment>
<reference evidence="3" key="1">
    <citation type="journal article" date="2024" name="IScience">
        <title>Strigolactones Initiate the Formation of Haustorium-like Structures in Castilleja.</title>
        <authorList>
            <person name="Buerger M."/>
            <person name="Peterson D."/>
            <person name="Chory J."/>
        </authorList>
    </citation>
    <scope>NUCLEOTIDE SEQUENCE [LARGE SCALE GENOMIC DNA]</scope>
</reference>
<evidence type="ECO:0000313" key="2">
    <source>
        <dbReference type="EMBL" id="KAL3630794.1"/>
    </source>
</evidence>
<gene>
    <name evidence="2" type="ORF">CASFOL_023778</name>
</gene>
<proteinExistence type="predicted"/>
<accession>A0ABD3CMN7</accession>